<dbReference type="CDD" id="cd00320">
    <property type="entry name" value="cpn10"/>
    <property type="match status" value="1"/>
</dbReference>
<evidence type="ECO:0000256" key="2">
    <source>
        <dbReference type="ARBA" id="ARBA00023186"/>
    </source>
</evidence>
<dbReference type="AlphaFoldDB" id="A0A0F9GF64"/>
<dbReference type="InterPro" id="IPR011032">
    <property type="entry name" value="GroES-like_sf"/>
</dbReference>
<evidence type="ECO:0000313" key="4">
    <source>
        <dbReference type="EMBL" id="KKL97489.1"/>
    </source>
</evidence>
<dbReference type="NCBIfam" id="NF001531">
    <property type="entry name" value="PRK00364.2-2"/>
    <property type="match status" value="1"/>
</dbReference>
<evidence type="ECO:0000256" key="1">
    <source>
        <dbReference type="ARBA" id="ARBA00006975"/>
    </source>
</evidence>
<dbReference type="FunFam" id="2.30.33.40:FF:000001">
    <property type="entry name" value="10 kDa chaperonin"/>
    <property type="match status" value="1"/>
</dbReference>
<dbReference type="PROSITE" id="PS00681">
    <property type="entry name" value="CHAPERONINS_CPN10"/>
    <property type="match status" value="1"/>
</dbReference>
<accession>A0A0F9GF64</accession>
<feature type="region of interest" description="Disordered" evidence="3">
    <location>
        <begin position="1"/>
        <end position="31"/>
    </location>
</feature>
<dbReference type="SUPFAM" id="SSF50129">
    <property type="entry name" value="GroES-like"/>
    <property type="match status" value="1"/>
</dbReference>
<dbReference type="GO" id="GO:0005524">
    <property type="term" value="F:ATP binding"/>
    <property type="evidence" value="ECO:0007669"/>
    <property type="project" value="InterPro"/>
</dbReference>
<feature type="compositionally biased region" description="Basic residues" evidence="3">
    <location>
        <begin position="20"/>
        <end position="30"/>
    </location>
</feature>
<keyword evidence="2" id="KW-0143">Chaperone</keyword>
<name>A0A0F9GF64_9ZZZZ</name>
<evidence type="ECO:0008006" key="5">
    <source>
        <dbReference type="Google" id="ProtNLM"/>
    </source>
</evidence>
<feature type="compositionally biased region" description="Basic residues" evidence="3">
    <location>
        <begin position="1"/>
        <end position="13"/>
    </location>
</feature>
<dbReference type="Gene3D" id="2.30.33.40">
    <property type="entry name" value="GroES chaperonin"/>
    <property type="match status" value="1"/>
</dbReference>
<dbReference type="HAMAP" id="MF_00580">
    <property type="entry name" value="CH10"/>
    <property type="match status" value="1"/>
</dbReference>
<dbReference type="GO" id="GO:0046872">
    <property type="term" value="F:metal ion binding"/>
    <property type="evidence" value="ECO:0007669"/>
    <property type="project" value="TreeGrafter"/>
</dbReference>
<comment type="similarity">
    <text evidence="1">Belongs to the GroES chaperonin family.</text>
</comment>
<protein>
    <recommendedName>
        <fullName evidence="5">10 kDa chaperonin</fullName>
    </recommendedName>
</protein>
<reference evidence="4" key="1">
    <citation type="journal article" date="2015" name="Nature">
        <title>Complex archaea that bridge the gap between prokaryotes and eukaryotes.</title>
        <authorList>
            <person name="Spang A."/>
            <person name="Saw J.H."/>
            <person name="Jorgensen S.L."/>
            <person name="Zaremba-Niedzwiedzka K."/>
            <person name="Martijn J."/>
            <person name="Lind A.E."/>
            <person name="van Eijk R."/>
            <person name="Schleper C."/>
            <person name="Guy L."/>
            <person name="Ettema T.J."/>
        </authorList>
    </citation>
    <scope>NUCLEOTIDE SEQUENCE</scope>
</reference>
<sequence length="126" mass="13351">MAKSKGGKSKAKAKSASSKSKSKTTKRRKAAVGIRPLGEKVLIKRLEAEETTRGGIVLPDSAKEKPQKGTILAVGDGKLLDDGTRAEFQVAVGDTVLFSSYAGTEIKLDGEEMMLMDESEVLAILA</sequence>
<dbReference type="EMBL" id="LAZR01018156">
    <property type="protein sequence ID" value="KKL97489.1"/>
    <property type="molecule type" value="Genomic_DNA"/>
</dbReference>
<gene>
    <name evidence="4" type="ORF">LCGC14_1833940</name>
</gene>
<dbReference type="GO" id="GO:0044183">
    <property type="term" value="F:protein folding chaperone"/>
    <property type="evidence" value="ECO:0007669"/>
    <property type="project" value="InterPro"/>
</dbReference>
<dbReference type="PRINTS" id="PR00297">
    <property type="entry name" value="CHAPERONIN10"/>
</dbReference>
<dbReference type="InterPro" id="IPR020818">
    <property type="entry name" value="Chaperonin_GroES"/>
</dbReference>
<dbReference type="InterPro" id="IPR037124">
    <property type="entry name" value="Chaperonin_GroES_sf"/>
</dbReference>
<dbReference type="SMART" id="SM00883">
    <property type="entry name" value="Cpn10"/>
    <property type="match status" value="1"/>
</dbReference>
<dbReference type="InterPro" id="IPR018369">
    <property type="entry name" value="Chaprnonin_Cpn10_CS"/>
</dbReference>
<dbReference type="Pfam" id="PF00166">
    <property type="entry name" value="Cpn10"/>
    <property type="match status" value="1"/>
</dbReference>
<comment type="caution">
    <text evidence="4">The sequence shown here is derived from an EMBL/GenBank/DDBJ whole genome shotgun (WGS) entry which is preliminary data.</text>
</comment>
<dbReference type="PANTHER" id="PTHR10772">
    <property type="entry name" value="10 KDA HEAT SHOCK PROTEIN"/>
    <property type="match status" value="1"/>
</dbReference>
<dbReference type="GO" id="GO:0051087">
    <property type="term" value="F:protein-folding chaperone binding"/>
    <property type="evidence" value="ECO:0007669"/>
    <property type="project" value="TreeGrafter"/>
</dbReference>
<dbReference type="NCBIfam" id="NF001533">
    <property type="entry name" value="PRK00364.2-4"/>
    <property type="match status" value="1"/>
</dbReference>
<dbReference type="PANTHER" id="PTHR10772:SF58">
    <property type="entry name" value="CO-CHAPERONIN GROES"/>
    <property type="match status" value="1"/>
</dbReference>
<dbReference type="NCBIfam" id="NF001527">
    <property type="entry name" value="PRK00364.1-2"/>
    <property type="match status" value="1"/>
</dbReference>
<dbReference type="GO" id="GO:0051082">
    <property type="term" value="F:unfolded protein binding"/>
    <property type="evidence" value="ECO:0007669"/>
    <property type="project" value="TreeGrafter"/>
</dbReference>
<proteinExistence type="inferred from homology"/>
<organism evidence="4">
    <name type="scientific">marine sediment metagenome</name>
    <dbReference type="NCBI Taxonomy" id="412755"/>
    <lineage>
        <taxon>unclassified sequences</taxon>
        <taxon>metagenomes</taxon>
        <taxon>ecological metagenomes</taxon>
    </lineage>
</organism>
<evidence type="ECO:0000256" key="3">
    <source>
        <dbReference type="SAM" id="MobiDB-lite"/>
    </source>
</evidence>